<keyword evidence="2" id="KW-1185">Reference proteome</keyword>
<accession>A0ACA9P2J5</accession>
<feature type="non-terminal residue" evidence="1">
    <location>
        <position position="60"/>
    </location>
</feature>
<evidence type="ECO:0000313" key="1">
    <source>
        <dbReference type="EMBL" id="CAG8689025.1"/>
    </source>
</evidence>
<dbReference type="Proteomes" id="UP000789860">
    <property type="component" value="Unassembled WGS sequence"/>
</dbReference>
<protein>
    <submittedName>
        <fullName evidence="1">4937_t:CDS:1</fullName>
    </submittedName>
</protein>
<feature type="non-terminal residue" evidence="1">
    <location>
        <position position="1"/>
    </location>
</feature>
<name>A0ACA9P2J5_9GLOM</name>
<reference evidence="1" key="1">
    <citation type="submission" date="2021-06" db="EMBL/GenBank/DDBJ databases">
        <authorList>
            <person name="Kallberg Y."/>
            <person name="Tangrot J."/>
            <person name="Rosling A."/>
        </authorList>
    </citation>
    <scope>NUCLEOTIDE SEQUENCE</scope>
    <source>
        <strain evidence="1">AU212A</strain>
    </source>
</reference>
<sequence>NQIIQYQTLNVPNKSNYNMSRTDLIPQPLEAISEFKKRWYFYFKTWAKTHVLWFIEFIFT</sequence>
<proteinExistence type="predicted"/>
<evidence type="ECO:0000313" key="2">
    <source>
        <dbReference type="Proteomes" id="UP000789860"/>
    </source>
</evidence>
<organism evidence="1 2">
    <name type="scientific">Scutellospora calospora</name>
    <dbReference type="NCBI Taxonomy" id="85575"/>
    <lineage>
        <taxon>Eukaryota</taxon>
        <taxon>Fungi</taxon>
        <taxon>Fungi incertae sedis</taxon>
        <taxon>Mucoromycota</taxon>
        <taxon>Glomeromycotina</taxon>
        <taxon>Glomeromycetes</taxon>
        <taxon>Diversisporales</taxon>
        <taxon>Gigasporaceae</taxon>
        <taxon>Scutellospora</taxon>
    </lineage>
</organism>
<gene>
    <name evidence="1" type="ORF">SCALOS_LOCUS10057</name>
</gene>
<comment type="caution">
    <text evidence="1">The sequence shown here is derived from an EMBL/GenBank/DDBJ whole genome shotgun (WGS) entry which is preliminary data.</text>
</comment>
<dbReference type="EMBL" id="CAJVPM010035050">
    <property type="protein sequence ID" value="CAG8689025.1"/>
    <property type="molecule type" value="Genomic_DNA"/>
</dbReference>